<dbReference type="NCBIfam" id="TIGR00096">
    <property type="entry name" value="16S rRNA (cytidine(1402)-2'-O)-methyltransferase"/>
    <property type="match status" value="1"/>
</dbReference>
<dbReference type="HAMAP" id="MF_01877">
    <property type="entry name" value="16SrRNA_methyltr_I"/>
    <property type="match status" value="1"/>
</dbReference>
<evidence type="ECO:0000256" key="5">
    <source>
        <dbReference type="ARBA" id="ARBA00022691"/>
    </source>
</evidence>
<dbReference type="SUPFAM" id="SSF53790">
    <property type="entry name" value="Tetrapyrrole methylase"/>
    <property type="match status" value="1"/>
</dbReference>
<organism evidence="8">
    <name type="scientific">Candidatus Moduliflexus flocculans</name>
    <dbReference type="NCBI Taxonomy" id="1499966"/>
    <lineage>
        <taxon>Bacteria</taxon>
        <taxon>Candidatus Moduliflexota</taxon>
        <taxon>Candidatus Moduliflexia</taxon>
        <taxon>Candidatus Moduliflexales</taxon>
        <taxon>Candidatus Moduliflexaceae</taxon>
    </lineage>
</organism>
<dbReference type="STRING" id="1499966.U14_01517"/>
<accession>A0A0S6VXS3</accession>
<evidence type="ECO:0000256" key="1">
    <source>
        <dbReference type="ARBA" id="ARBA00022490"/>
    </source>
</evidence>
<dbReference type="AlphaFoldDB" id="A0A0S6VXS3"/>
<dbReference type="InterPro" id="IPR014776">
    <property type="entry name" value="4pyrrole_Mease_sub2"/>
</dbReference>
<keyword evidence="2 6" id="KW-0698">rRNA processing</keyword>
<gene>
    <name evidence="6" type="primary">rsmI</name>
    <name evidence="8" type="ORF">U14_01517</name>
</gene>
<dbReference type="InterPro" id="IPR018063">
    <property type="entry name" value="SAM_MeTrfase_RsmI_CS"/>
</dbReference>
<comment type="similarity">
    <text evidence="6">Belongs to the methyltransferase superfamily. RsmI family.</text>
</comment>
<dbReference type="PANTHER" id="PTHR46111">
    <property type="entry name" value="RIBOSOMAL RNA SMALL SUBUNIT METHYLTRANSFERASE I"/>
    <property type="match status" value="1"/>
</dbReference>
<keyword evidence="4 6" id="KW-0808">Transferase</keyword>
<dbReference type="InterPro" id="IPR000878">
    <property type="entry name" value="4pyrrol_Mease"/>
</dbReference>
<dbReference type="EC" id="2.1.1.198" evidence="6"/>
<evidence type="ECO:0000256" key="4">
    <source>
        <dbReference type="ARBA" id="ARBA00022679"/>
    </source>
</evidence>
<dbReference type="CDD" id="cd11648">
    <property type="entry name" value="RsmI"/>
    <property type="match status" value="1"/>
</dbReference>
<name>A0A0S6VXS3_9BACT</name>
<dbReference type="GO" id="GO:0070677">
    <property type="term" value="F:rRNA (cytosine-2'-O-)-methyltransferase activity"/>
    <property type="evidence" value="ECO:0007669"/>
    <property type="project" value="UniProtKB-UniRule"/>
</dbReference>
<dbReference type="EMBL" id="DF820456">
    <property type="protein sequence ID" value="GAK50289.1"/>
    <property type="molecule type" value="Genomic_DNA"/>
</dbReference>
<dbReference type="InterPro" id="IPR008189">
    <property type="entry name" value="rRNA_ssu_MeTfrase_I"/>
</dbReference>
<dbReference type="InterPro" id="IPR035996">
    <property type="entry name" value="4pyrrol_Methylase_sf"/>
</dbReference>
<dbReference type="FunFam" id="3.40.1010.10:FF:000002">
    <property type="entry name" value="Ribosomal RNA small subunit methyltransferase I"/>
    <property type="match status" value="1"/>
</dbReference>
<keyword evidence="5 6" id="KW-0949">S-adenosyl-L-methionine</keyword>
<protein>
    <recommendedName>
        <fullName evidence="6">Ribosomal RNA small subunit methyltransferase I</fullName>
        <ecNumber evidence="6">2.1.1.198</ecNumber>
    </recommendedName>
    <alternativeName>
        <fullName evidence="6">16S rRNA 2'-O-ribose C1402 methyltransferase</fullName>
    </alternativeName>
    <alternativeName>
        <fullName evidence="6">rRNA (cytidine-2'-O-)-methyltransferase RsmI</fullName>
    </alternativeName>
</protein>
<sequence>MNSPGTLYIVSTPIGNLEDITLRALRILKEVALIAAEDTRHTRKLLSAYDIHTPLTSYFEHNEAQKTGYLLDRLRTGESIALVSDAGTPGISDPGHDVICAAIAAQIPVVPIPGASAALSALVVSGLPTDAFLFIGFLTNKRSARIKQLNELRDESRTIICYVSPHAFLATLQDILEIFGNRQMMAAREITKKFEEFARGDVESVIAHFYDKADIKGELTLVIAGAQPVATEEMDDDTLREALRCCIETDGMSRKDAVKSVVETFGVAKNRAYQLSLSCQTC</sequence>
<reference evidence="8" key="1">
    <citation type="journal article" date="2015" name="PeerJ">
        <title>First genomic representation of candidate bacterial phylum KSB3 points to enhanced environmental sensing as a trigger of wastewater bulking.</title>
        <authorList>
            <person name="Sekiguchi Y."/>
            <person name="Ohashi A."/>
            <person name="Parks D.H."/>
            <person name="Yamauchi T."/>
            <person name="Tyson G.W."/>
            <person name="Hugenholtz P."/>
        </authorList>
    </citation>
    <scope>NUCLEOTIDE SEQUENCE [LARGE SCALE GENOMIC DNA]</scope>
</reference>
<dbReference type="InterPro" id="IPR014777">
    <property type="entry name" value="4pyrrole_Mease_sub1"/>
</dbReference>
<dbReference type="PIRSF" id="PIRSF005917">
    <property type="entry name" value="MTase_YraL"/>
    <property type="match status" value="1"/>
</dbReference>
<dbReference type="Gene3D" id="3.40.1010.10">
    <property type="entry name" value="Cobalt-precorrin-4 Transmethylase, Domain 1"/>
    <property type="match status" value="1"/>
</dbReference>
<comment type="function">
    <text evidence="6">Catalyzes the 2'-O-methylation of the ribose of cytidine 1402 (C1402) in 16S rRNA.</text>
</comment>
<feature type="domain" description="Tetrapyrrole methylase" evidence="7">
    <location>
        <begin position="6"/>
        <end position="204"/>
    </location>
</feature>
<dbReference type="PROSITE" id="PS01296">
    <property type="entry name" value="RSMI"/>
    <property type="match status" value="1"/>
</dbReference>
<dbReference type="HOGENOM" id="CLU_044779_4_0_0"/>
<evidence type="ECO:0000313" key="8">
    <source>
        <dbReference type="EMBL" id="GAK50289.1"/>
    </source>
</evidence>
<keyword evidence="3 6" id="KW-0489">Methyltransferase</keyword>
<dbReference type="PANTHER" id="PTHR46111:SF1">
    <property type="entry name" value="RIBOSOMAL RNA SMALL SUBUNIT METHYLTRANSFERASE I"/>
    <property type="match status" value="1"/>
</dbReference>
<evidence type="ECO:0000256" key="2">
    <source>
        <dbReference type="ARBA" id="ARBA00022552"/>
    </source>
</evidence>
<comment type="subcellular location">
    <subcellularLocation>
        <location evidence="6">Cytoplasm</location>
    </subcellularLocation>
</comment>
<evidence type="ECO:0000259" key="7">
    <source>
        <dbReference type="Pfam" id="PF00590"/>
    </source>
</evidence>
<keyword evidence="9" id="KW-1185">Reference proteome</keyword>
<dbReference type="FunFam" id="3.30.950.10:FF:000002">
    <property type="entry name" value="Ribosomal RNA small subunit methyltransferase I"/>
    <property type="match status" value="1"/>
</dbReference>
<evidence type="ECO:0000256" key="3">
    <source>
        <dbReference type="ARBA" id="ARBA00022603"/>
    </source>
</evidence>
<evidence type="ECO:0000313" key="9">
    <source>
        <dbReference type="Proteomes" id="UP000030700"/>
    </source>
</evidence>
<dbReference type="Proteomes" id="UP000030700">
    <property type="component" value="Unassembled WGS sequence"/>
</dbReference>
<proteinExistence type="inferred from homology"/>
<comment type="catalytic activity">
    <reaction evidence="6">
        <text>cytidine(1402) in 16S rRNA + S-adenosyl-L-methionine = 2'-O-methylcytidine(1402) in 16S rRNA + S-adenosyl-L-homocysteine + H(+)</text>
        <dbReference type="Rhea" id="RHEA:42924"/>
        <dbReference type="Rhea" id="RHEA-COMP:10285"/>
        <dbReference type="Rhea" id="RHEA-COMP:10286"/>
        <dbReference type="ChEBI" id="CHEBI:15378"/>
        <dbReference type="ChEBI" id="CHEBI:57856"/>
        <dbReference type="ChEBI" id="CHEBI:59789"/>
        <dbReference type="ChEBI" id="CHEBI:74495"/>
        <dbReference type="ChEBI" id="CHEBI:82748"/>
        <dbReference type="EC" id="2.1.1.198"/>
    </reaction>
</comment>
<dbReference type="Pfam" id="PF00590">
    <property type="entry name" value="TP_methylase"/>
    <property type="match status" value="1"/>
</dbReference>
<dbReference type="Gene3D" id="3.30.950.10">
    <property type="entry name" value="Methyltransferase, Cobalt-precorrin-4 Transmethylase, Domain 2"/>
    <property type="match status" value="1"/>
</dbReference>
<keyword evidence="1 6" id="KW-0963">Cytoplasm</keyword>
<evidence type="ECO:0000256" key="6">
    <source>
        <dbReference type="HAMAP-Rule" id="MF_01877"/>
    </source>
</evidence>
<dbReference type="GO" id="GO:0005737">
    <property type="term" value="C:cytoplasm"/>
    <property type="evidence" value="ECO:0007669"/>
    <property type="project" value="UniProtKB-SubCell"/>
</dbReference>